<dbReference type="Proteomes" id="UP000289340">
    <property type="component" value="Chromosome 12"/>
</dbReference>
<keyword evidence="3" id="KW-1185">Reference proteome</keyword>
<dbReference type="EMBL" id="QZWG01000012">
    <property type="protein sequence ID" value="RZB76274.1"/>
    <property type="molecule type" value="Genomic_DNA"/>
</dbReference>
<name>A0A445HRG6_GLYSO</name>
<organism evidence="2 3">
    <name type="scientific">Glycine soja</name>
    <name type="common">Wild soybean</name>
    <dbReference type="NCBI Taxonomy" id="3848"/>
    <lineage>
        <taxon>Eukaryota</taxon>
        <taxon>Viridiplantae</taxon>
        <taxon>Streptophyta</taxon>
        <taxon>Embryophyta</taxon>
        <taxon>Tracheophyta</taxon>
        <taxon>Spermatophyta</taxon>
        <taxon>Magnoliopsida</taxon>
        <taxon>eudicotyledons</taxon>
        <taxon>Gunneridae</taxon>
        <taxon>Pentapetalae</taxon>
        <taxon>rosids</taxon>
        <taxon>fabids</taxon>
        <taxon>Fabales</taxon>
        <taxon>Fabaceae</taxon>
        <taxon>Papilionoideae</taxon>
        <taxon>50 kb inversion clade</taxon>
        <taxon>NPAAA clade</taxon>
        <taxon>indigoferoid/millettioid clade</taxon>
        <taxon>Phaseoleae</taxon>
        <taxon>Glycine</taxon>
        <taxon>Glycine subgen. Soja</taxon>
    </lineage>
</organism>
<accession>A0A445HRG6</accession>
<keyword evidence="1" id="KW-1133">Transmembrane helix</keyword>
<evidence type="ECO:0000313" key="3">
    <source>
        <dbReference type="Proteomes" id="UP000289340"/>
    </source>
</evidence>
<evidence type="ECO:0000313" key="2">
    <source>
        <dbReference type="EMBL" id="RZB76274.1"/>
    </source>
</evidence>
<feature type="transmembrane region" description="Helical" evidence="1">
    <location>
        <begin position="12"/>
        <end position="34"/>
    </location>
</feature>
<comment type="caution">
    <text evidence="2">The sequence shown here is derived from an EMBL/GenBank/DDBJ whole genome shotgun (WGS) entry which is preliminary data.</text>
</comment>
<evidence type="ECO:0000256" key="1">
    <source>
        <dbReference type="SAM" id="Phobius"/>
    </source>
</evidence>
<proteinExistence type="predicted"/>
<keyword evidence="1" id="KW-0812">Transmembrane</keyword>
<dbReference type="SMR" id="A0A445HRG6"/>
<sequence length="54" mass="6187">MRHDLHSSQRSSLSCLFYCVYSVVLFVLSIVVIAEGSHHQLRLLKIIRSAFVKV</sequence>
<keyword evidence="1" id="KW-0472">Membrane</keyword>
<reference evidence="2 3" key="1">
    <citation type="submission" date="2018-09" db="EMBL/GenBank/DDBJ databases">
        <title>A high-quality reference genome of wild soybean provides a powerful tool to mine soybean genomes.</title>
        <authorList>
            <person name="Xie M."/>
            <person name="Chung C.Y.L."/>
            <person name="Li M.-W."/>
            <person name="Wong F.-L."/>
            <person name="Chan T.-F."/>
            <person name="Lam H.-M."/>
        </authorList>
    </citation>
    <scope>NUCLEOTIDE SEQUENCE [LARGE SCALE GENOMIC DNA]</scope>
    <source>
        <strain evidence="3">cv. W05</strain>
        <tissue evidence="2">Hypocotyl of etiolated seedlings</tissue>
    </source>
</reference>
<dbReference type="AlphaFoldDB" id="A0A445HRG6"/>
<gene>
    <name evidence="2" type="ORF">D0Y65_034667</name>
</gene>
<protein>
    <submittedName>
        <fullName evidence="2">Uncharacterized protein</fullName>
    </submittedName>
</protein>